<keyword evidence="2" id="KW-1185">Reference proteome</keyword>
<dbReference type="InterPro" id="IPR036116">
    <property type="entry name" value="FN3_sf"/>
</dbReference>
<comment type="caution">
    <text evidence="1">The sequence shown here is derived from an EMBL/GenBank/DDBJ whole genome shotgun (WGS) entry which is preliminary data.</text>
</comment>
<name>A0A8J4YQV8_CHIOP</name>
<dbReference type="OrthoDB" id="6507807at2759"/>
<evidence type="ECO:0008006" key="3">
    <source>
        <dbReference type="Google" id="ProtNLM"/>
    </source>
</evidence>
<dbReference type="SUPFAM" id="SSF49265">
    <property type="entry name" value="Fibronectin type III"/>
    <property type="match status" value="1"/>
</dbReference>
<proteinExistence type="predicted"/>
<protein>
    <recommendedName>
        <fullName evidence="3">Fibronectin type-III domain-containing protein</fullName>
    </recommendedName>
</protein>
<dbReference type="InterPro" id="IPR003961">
    <property type="entry name" value="FN3_dom"/>
</dbReference>
<gene>
    <name evidence="1" type="ORF">GWK47_039551</name>
</gene>
<dbReference type="InterPro" id="IPR013783">
    <property type="entry name" value="Ig-like_fold"/>
</dbReference>
<sequence>MPPMIDYNGTSMDNRVSQATGPWDIKLHSTGSTTGPAVAPLSSGPVQYMSHAITHLEPATDYEATVAVENKFGWSSDSQIFHFYTRKGSRRGNARHLWFKNSAISSPSWAPSGKNCRTPYR</sequence>
<dbReference type="Proteomes" id="UP000770661">
    <property type="component" value="Unassembled WGS sequence"/>
</dbReference>
<reference evidence="1" key="1">
    <citation type="submission" date="2020-07" db="EMBL/GenBank/DDBJ databases">
        <title>The High-quality genome of the commercially important snow crab, Chionoecetes opilio.</title>
        <authorList>
            <person name="Jeong J.-H."/>
            <person name="Ryu S."/>
        </authorList>
    </citation>
    <scope>NUCLEOTIDE SEQUENCE</scope>
    <source>
        <strain evidence="1">MADBK_172401_WGS</strain>
        <tissue evidence="1">Digestive gland</tissue>
    </source>
</reference>
<dbReference type="AlphaFoldDB" id="A0A8J4YQV8"/>
<dbReference type="CDD" id="cd00063">
    <property type="entry name" value="FN3"/>
    <property type="match status" value="1"/>
</dbReference>
<evidence type="ECO:0000313" key="1">
    <source>
        <dbReference type="EMBL" id="KAG0724940.1"/>
    </source>
</evidence>
<accession>A0A8J4YQV8</accession>
<dbReference type="Gene3D" id="2.60.40.10">
    <property type="entry name" value="Immunoglobulins"/>
    <property type="match status" value="1"/>
</dbReference>
<evidence type="ECO:0000313" key="2">
    <source>
        <dbReference type="Proteomes" id="UP000770661"/>
    </source>
</evidence>
<dbReference type="EMBL" id="JACEEZ010006217">
    <property type="protein sequence ID" value="KAG0724940.1"/>
    <property type="molecule type" value="Genomic_DNA"/>
</dbReference>
<organism evidence="1 2">
    <name type="scientific">Chionoecetes opilio</name>
    <name type="common">Atlantic snow crab</name>
    <name type="synonym">Cancer opilio</name>
    <dbReference type="NCBI Taxonomy" id="41210"/>
    <lineage>
        <taxon>Eukaryota</taxon>
        <taxon>Metazoa</taxon>
        <taxon>Ecdysozoa</taxon>
        <taxon>Arthropoda</taxon>
        <taxon>Crustacea</taxon>
        <taxon>Multicrustacea</taxon>
        <taxon>Malacostraca</taxon>
        <taxon>Eumalacostraca</taxon>
        <taxon>Eucarida</taxon>
        <taxon>Decapoda</taxon>
        <taxon>Pleocyemata</taxon>
        <taxon>Brachyura</taxon>
        <taxon>Eubrachyura</taxon>
        <taxon>Majoidea</taxon>
        <taxon>Majidae</taxon>
        <taxon>Chionoecetes</taxon>
    </lineage>
</organism>